<keyword evidence="2" id="KW-1185">Reference proteome</keyword>
<evidence type="ECO:0000313" key="1">
    <source>
        <dbReference type="EMBL" id="SDH81756.1"/>
    </source>
</evidence>
<protein>
    <submittedName>
        <fullName evidence="1">Uncharacterized protein</fullName>
    </submittedName>
</protein>
<dbReference type="OrthoDB" id="2651466at2"/>
<evidence type="ECO:0000313" key="2">
    <source>
        <dbReference type="Proteomes" id="UP000199163"/>
    </source>
</evidence>
<dbReference type="STRING" id="568899.SAMN05192534_11244"/>
<accession>A0A1G8FI70</accession>
<sequence length="102" mass="11452">MFKNNKDRNSQSSLPPYTVNDLLNGSNLDVIAAVLLLTGRLKVESVQVYRGYPIIQVTLLGEYKRVSPKEKADKMADFLKENDDITIDDVMEAIKNHLGKEG</sequence>
<organism evidence="1 2">
    <name type="scientific">Alteribacillus persepolensis</name>
    <dbReference type="NCBI Taxonomy" id="568899"/>
    <lineage>
        <taxon>Bacteria</taxon>
        <taxon>Bacillati</taxon>
        <taxon>Bacillota</taxon>
        <taxon>Bacilli</taxon>
        <taxon>Bacillales</taxon>
        <taxon>Bacillaceae</taxon>
        <taxon>Alteribacillus</taxon>
    </lineage>
</organism>
<reference evidence="2" key="1">
    <citation type="submission" date="2016-10" db="EMBL/GenBank/DDBJ databases">
        <authorList>
            <person name="Varghese N."/>
            <person name="Submissions S."/>
        </authorList>
    </citation>
    <scope>NUCLEOTIDE SEQUENCE [LARGE SCALE GENOMIC DNA]</scope>
    <source>
        <strain evidence="2">DSM 21632</strain>
    </source>
</reference>
<proteinExistence type="predicted"/>
<name>A0A1G8FI70_9BACI</name>
<gene>
    <name evidence="1" type="ORF">SAMN05192534_11244</name>
</gene>
<dbReference type="EMBL" id="FNDK01000012">
    <property type="protein sequence ID" value="SDH81756.1"/>
    <property type="molecule type" value="Genomic_DNA"/>
</dbReference>
<dbReference type="AlphaFoldDB" id="A0A1G8FI70"/>
<dbReference type="RefSeq" id="WP_091273752.1">
    <property type="nucleotide sequence ID" value="NZ_FNDK01000012.1"/>
</dbReference>
<dbReference type="Proteomes" id="UP000199163">
    <property type="component" value="Unassembled WGS sequence"/>
</dbReference>